<evidence type="ECO:0000256" key="5">
    <source>
        <dbReference type="ARBA" id="ARBA00022554"/>
    </source>
</evidence>
<dbReference type="GO" id="GO:0106310">
    <property type="term" value="F:protein serine kinase activity"/>
    <property type="evidence" value="ECO:0007669"/>
    <property type="project" value="RHEA"/>
</dbReference>
<evidence type="ECO:0000256" key="18">
    <source>
        <dbReference type="SAM" id="MobiDB-lite"/>
    </source>
</evidence>
<dbReference type="GO" id="GO:0044877">
    <property type="term" value="F:protein-containing complex binding"/>
    <property type="evidence" value="ECO:0007669"/>
    <property type="project" value="InterPro"/>
</dbReference>
<evidence type="ECO:0000313" key="23">
    <source>
        <dbReference type="Proteomes" id="UP000191024"/>
    </source>
</evidence>
<dbReference type="GO" id="GO:0005524">
    <property type="term" value="F:ATP binding"/>
    <property type="evidence" value="ECO:0007669"/>
    <property type="project" value="UniProtKB-KW"/>
</dbReference>
<evidence type="ECO:0000256" key="6">
    <source>
        <dbReference type="ARBA" id="ARBA00022679"/>
    </source>
</evidence>
<evidence type="ECO:0000256" key="11">
    <source>
        <dbReference type="ARBA" id="ARBA00023136"/>
    </source>
</evidence>
<dbReference type="FunFam" id="3.30.1010.10:FF:000004">
    <property type="entry name" value="Serine/threonine-protein kinase TOR"/>
    <property type="match status" value="1"/>
</dbReference>
<evidence type="ECO:0000256" key="3">
    <source>
        <dbReference type="ARBA" id="ARBA00022475"/>
    </source>
</evidence>
<dbReference type="InterPro" id="IPR050517">
    <property type="entry name" value="DDR_Repair_Kinase"/>
</dbReference>
<dbReference type="InterPro" id="IPR003152">
    <property type="entry name" value="FATC_dom"/>
</dbReference>
<dbReference type="GO" id="GO:0016242">
    <property type="term" value="P:negative regulation of macroautophagy"/>
    <property type="evidence" value="ECO:0007669"/>
    <property type="project" value="TreeGrafter"/>
</dbReference>
<dbReference type="GO" id="GO:0006995">
    <property type="term" value="P:cellular response to nitrogen starvation"/>
    <property type="evidence" value="ECO:0007669"/>
    <property type="project" value="UniProtKB-ARBA"/>
</dbReference>
<comment type="catalytic activity">
    <reaction evidence="15 17">
        <text>L-threonyl-[protein] + ATP = O-phospho-L-threonyl-[protein] + ADP + H(+)</text>
        <dbReference type="Rhea" id="RHEA:46608"/>
        <dbReference type="Rhea" id="RHEA-COMP:11060"/>
        <dbReference type="Rhea" id="RHEA-COMP:11605"/>
        <dbReference type="ChEBI" id="CHEBI:15378"/>
        <dbReference type="ChEBI" id="CHEBI:30013"/>
        <dbReference type="ChEBI" id="CHEBI:30616"/>
        <dbReference type="ChEBI" id="CHEBI:61977"/>
        <dbReference type="ChEBI" id="CHEBI:456216"/>
        <dbReference type="EC" id="2.7.11.1"/>
    </reaction>
</comment>
<dbReference type="GO" id="GO:0038202">
    <property type="term" value="P:TORC1 signaling"/>
    <property type="evidence" value="ECO:0007669"/>
    <property type="project" value="TreeGrafter"/>
</dbReference>
<dbReference type="Pfam" id="PF02260">
    <property type="entry name" value="FATC"/>
    <property type="match status" value="1"/>
</dbReference>
<dbReference type="GO" id="GO:0045944">
    <property type="term" value="P:positive regulation of transcription by RNA polymerase II"/>
    <property type="evidence" value="ECO:0007669"/>
    <property type="project" value="UniProtKB-ARBA"/>
</dbReference>
<dbReference type="GO" id="GO:0031931">
    <property type="term" value="C:TORC1 complex"/>
    <property type="evidence" value="ECO:0007669"/>
    <property type="project" value="TreeGrafter"/>
</dbReference>
<dbReference type="Pfam" id="PF08771">
    <property type="entry name" value="FRB_dom"/>
    <property type="match status" value="1"/>
</dbReference>
<dbReference type="GO" id="GO:1905356">
    <property type="term" value="P:regulation of snRNA pseudouridine synthesis"/>
    <property type="evidence" value="ECO:0007669"/>
    <property type="project" value="UniProtKB-ARBA"/>
</dbReference>
<name>A0A1G4K867_9SACH</name>
<evidence type="ECO:0000256" key="9">
    <source>
        <dbReference type="ARBA" id="ARBA00022777"/>
    </source>
</evidence>
<dbReference type="InterPro" id="IPR011989">
    <property type="entry name" value="ARM-like"/>
</dbReference>
<feature type="region of interest" description="Disordered" evidence="18">
    <location>
        <begin position="49"/>
        <end position="69"/>
    </location>
</feature>
<accession>A0A1G4K867</accession>
<dbReference type="PROSITE" id="PS00915">
    <property type="entry name" value="PI3_4_KINASE_1"/>
    <property type="match status" value="1"/>
</dbReference>
<dbReference type="Pfam" id="PF00454">
    <property type="entry name" value="PI3_PI4_kinase"/>
    <property type="match status" value="1"/>
</dbReference>
<dbReference type="InterPro" id="IPR009076">
    <property type="entry name" value="FRB_dom"/>
</dbReference>
<dbReference type="SMART" id="SM01345">
    <property type="entry name" value="Rapamycin_bind"/>
    <property type="match status" value="1"/>
</dbReference>
<dbReference type="GO" id="GO:0051321">
    <property type="term" value="P:meiotic cell cycle"/>
    <property type="evidence" value="ECO:0007669"/>
    <property type="project" value="UniProtKB-KW"/>
</dbReference>
<evidence type="ECO:0000259" key="20">
    <source>
        <dbReference type="PROSITE" id="PS51189"/>
    </source>
</evidence>
<dbReference type="GO" id="GO:0000329">
    <property type="term" value="C:fungal-type vacuole membrane"/>
    <property type="evidence" value="ECO:0007669"/>
    <property type="project" value="UniProtKB-ARBA"/>
</dbReference>
<feature type="domain" description="FAT" evidence="20">
    <location>
        <begin position="1329"/>
        <end position="1926"/>
    </location>
</feature>
<keyword evidence="10 17" id="KW-0067">ATP-binding</keyword>
<dbReference type="GO" id="GO:0005886">
    <property type="term" value="C:plasma membrane"/>
    <property type="evidence" value="ECO:0007669"/>
    <property type="project" value="UniProtKB-SubCell"/>
</dbReference>
<keyword evidence="23" id="KW-1185">Reference proteome</keyword>
<dbReference type="Gene3D" id="1.10.1070.11">
    <property type="entry name" value="Phosphatidylinositol 3-/4-kinase, catalytic domain"/>
    <property type="match status" value="1"/>
</dbReference>
<feature type="domain" description="FATC" evidence="21">
    <location>
        <begin position="2445"/>
        <end position="2477"/>
    </location>
</feature>
<dbReference type="InterPro" id="IPR016024">
    <property type="entry name" value="ARM-type_fold"/>
</dbReference>
<dbReference type="InterPro" id="IPR011990">
    <property type="entry name" value="TPR-like_helical_dom_sf"/>
</dbReference>
<keyword evidence="13" id="KW-0131">Cell cycle</keyword>
<evidence type="ECO:0000259" key="21">
    <source>
        <dbReference type="PROSITE" id="PS51190"/>
    </source>
</evidence>
<dbReference type="CDD" id="cd05169">
    <property type="entry name" value="PIKKc_TOR"/>
    <property type="match status" value="1"/>
</dbReference>
<dbReference type="GO" id="GO:0005634">
    <property type="term" value="C:nucleus"/>
    <property type="evidence" value="ECO:0007669"/>
    <property type="project" value="TreeGrafter"/>
</dbReference>
<comment type="similarity">
    <text evidence="2 17">Belongs to the PI3/PI4-kinase family.</text>
</comment>
<dbReference type="OrthoDB" id="381190at2759"/>
<dbReference type="GO" id="GO:0031137">
    <property type="term" value="P:regulation of conjugation with cellular fusion"/>
    <property type="evidence" value="ECO:0007669"/>
    <property type="project" value="UniProtKB-ARBA"/>
</dbReference>
<keyword evidence="11" id="KW-0472">Membrane</keyword>
<evidence type="ECO:0000256" key="1">
    <source>
        <dbReference type="ARBA" id="ARBA00004413"/>
    </source>
</evidence>
<comment type="subcellular location">
    <subcellularLocation>
        <location evidence="1">Cell membrane</location>
        <topology evidence="1">Peripheral membrane protein</topology>
        <orientation evidence="1">Cytoplasmic side</orientation>
    </subcellularLocation>
    <subcellularLocation>
        <location evidence="14">Vacuole membrane</location>
        <topology evidence="14">Peripheral membrane protein</topology>
        <orientation evidence="14">Cytoplasmic side</orientation>
    </subcellularLocation>
</comment>
<evidence type="ECO:0000256" key="8">
    <source>
        <dbReference type="ARBA" id="ARBA00022741"/>
    </source>
</evidence>
<dbReference type="FunFam" id="1.25.10.10:FF:000371">
    <property type="entry name" value="Serine/threonine-protein kinase TOR"/>
    <property type="match status" value="1"/>
</dbReference>
<dbReference type="SUPFAM" id="SSF47212">
    <property type="entry name" value="FKBP12-rapamycin-binding domain of FKBP-rapamycin-associated protein (FRAP)"/>
    <property type="match status" value="1"/>
</dbReference>
<keyword evidence="8 17" id="KW-0547">Nucleotide-binding</keyword>
<evidence type="ECO:0000256" key="4">
    <source>
        <dbReference type="ARBA" id="ARBA00022527"/>
    </source>
</evidence>
<gene>
    <name evidence="22" type="ORF">LAMI_0G03092G</name>
</gene>
<dbReference type="PROSITE" id="PS50290">
    <property type="entry name" value="PI3_4_KINASE_3"/>
    <property type="match status" value="1"/>
</dbReference>
<dbReference type="InterPro" id="IPR003151">
    <property type="entry name" value="PIK-rel_kinase_FAT"/>
</dbReference>
<dbReference type="Gene3D" id="1.25.10.10">
    <property type="entry name" value="Leucine-rich Repeat Variant"/>
    <property type="match status" value="4"/>
</dbReference>
<comment type="catalytic activity">
    <reaction evidence="16">
        <text>L-seryl-[protein] + ATP = O-phospho-L-seryl-[protein] + ADP + H(+)</text>
        <dbReference type="Rhea" id="RHEA:17989"/>
        <dbReference type="Rhea" id="RHEA-COMP:9863"/>
        <dbReference type="Rhea" id="RHEA-COMP:11604"/>
        <dbReference type="ChEBI" id="CHEBI:15378"/>
        <dbReference type="ChEBI" id="CHEBI:29999"/>
        <dbReference type="ChEBI" id="CHEBI:30616"/>
        <dbReference type="ChEBI" id="CHEBI:83421"/>
        <dbReference type="ChEBI" id="CHEBI:456216"/>
        <dbReference type="EC" id="2.7.11.1"/>
    </reaction>
</comment>
<dbReference type="SMART" id="SM01346">
    <property type="entry name" value="DUF3385"/>
    <property type="match status" value="1"/>
</dbReference>
<evidence type="ECO:0000256" key="17">
    <source>
        <dbReference type="RuleBase" id="RU364109"/>
    </source>
</evidence>
<reference evidence="22 23" key="1">
    <citation type="submission" date="2016-03" db="EMBL/GenBank/DDBJ databases">
        <authorList>
            <person name="Devillers H."/>
        </authorList>
    </citation>
    <scope>NUCLEOTIDE SEQUENCE [LARGE SCALE GENOMIC DNA]</scope>
    <source>
        <strain evidence="22">CBS 11717</strain>
    </source>
</reference>
<evidence type="ECO:0000256" key="15">
    <source>
        <dbReference type="ARBA" id="ARBA00047899"/>
    </source>
</evidence>
<keyword evidence="5" id="KW-0926">Vacuole</keyword>
<dbReference type="EMBL" id="LT598469">
    <property type="protein sequence ID" value="SCV00133.1"/>
    <property type="molecule type" value="Genomic_DNA"/>
</dbReference>
<dbReference type="Gene3D" id="1.20.120.150">
    <property type="entry name" value="FKBP12-rapamycin binding domain"/>
    <property type="match status" value="1"/>
</dbReference>
<dbReference type="GO" id="GO:1901992">
    <property type="term" value="P:positive regulation of mitotic cell cycle phase transition"/>
    <property type="evidence" value="ECO:0007669"/>
    <property type="project" value="UniProtKB-ARBA"/>
</dbReference>
<keyword evidence="7" id="KW-0677">Repeat</keyword>
<keyword evidence="4 17" id="KW-0723">Serine/threonine-protein kinase</keyword>
<keyword evidence="9 17" id="KW-0418">Kinase</keyword>
<dbReference type="InterPro" id="IPR011009">
    <property type="entry name" value="Kinase-like_dom_sf"/>
</dbReference>
<sequence length="2477" mass="279829">MLKRRPDIWNRNKLAANGRSGGNSGKDAIAAVGAGTSAASAITMADSETSDTVSVNGRAGGSRTGSKVDSDAASTAFGLIFNKLKSSNAQERGAASFELKNSLVSMARELSTEQFQRFSNDINNKIFELIHGASASEKYGGILAVDVLIDFYAQSDELPNQTSRLANYLRVLVPSSDVGVMAAAAATLGKLASPGGTLTSDFVEFEVKTCIEWLTTSPENSSSNSKQEYRKHASLLIITAIAHSSPYLLYPYINSILDNIWRALRDGKLAIRVDAADMLGSCLSIIQDRDSKLTKKWFQRLLQGCAYGLQLNTNESIHGTLLVYRQLLTLRGTHLQEQFDEIYDTTMRYKDHRYSVIRKEIYSILPLLAAAYPELFNEKYLDYTMIHYLTLLKNMHTTPSNSSDKAAILVSIGDIAFQENSNIAPYMDSILDNLRDGLMTKFKVRREFEKEIFYCIAKLACAVGPILAKHLNQDLLGLMLACPLSDYMQETLITITENVPALAPVVNEKVLDLICFVLSGDKFRSPGSPVPLKELDAAKARSYRDQIFMQKTGETNDETLDAQMLTQALKMLHTITYKYSLADFVRLITISYVEHENPQVRKLAALTSCDLFEKDSICKQTSLHALNTVSEVLSKLLTIAITDPVVEIRFEILRHLDKNFYPQLSQPDNVRLLFMALNDEVFAIQMEAMKTIGCLSAVNPAYIVPSLRKTLLQLLTQLNYSGMARKKEESAALITALISSSKDVSKPYIEPILDVLLPKCQDTSSAVASTSLKAIGELSEVGGEEMIAFLDQLMPLIIDTFQDQSNSFKRDAALKTLGQLAASSGYVIQPLLDYPQLLGVLINILKSESSQNVRRQTVRLIGVLGALDPYKHREIERTSNTKISLEQNAPPIDVALLMQGTSPSNEEYYPTVVIATLMKILKDPSLSNHHTSVIQAVMHIFHTLGLRCVSFLKQIIPGIINVMHSCPPSLLEFYFQQLSLLVTIVKQHIRPYVSEIFDVIEEFFPITKLQVTIITLLESISKSLEGEFKNHMPTTLMLFLDVLEKDKSNKKVVSVKILKALIVFDSNLEEFAHLIVPSIIKMAEYGPGSLNKVAIVTLGRLAKSINLSEMSSRIVQALIRVLKSGNTELIKATMNTLSLLLLQLGTDFTVFVPVVNKTLVRNHIQHSVYDQLVSKLLSREPLPTNVVVDRDYEAPTKVADDGDLPSKKLPVNQLVLKNAWDCSQQRTREDWQEWIRRLSIQLLKESPSHALRACSGLAGIYYPLARELFNASFASCWTELYTQYQEDFVQSLCLALSSPNNPPEIHQTLLNLVEFMEHDDKPLPIPIPTLGEYAQRCHAYAKSLHYKELAFIQEPSASTIESLISINNQLHQTDAAIGILKHAQQHHDLQLKETWYEKLQRWEDALSAYNRREEAGENTIEVTMGKMRSLHALGEWDQLSELAAQRWASAKIDIKRAIAPLAAGAAWGLGQWERIEQYIDVMKEQSPDKAFFDAILCLHRNNFEKAERHIFEARDLLVTEISALINESYNRAYSVVVRSQMISELEEVVQYKKLPQASEKKAMIRKTWHKRLLGCQKNVDVWQRILRVRSLVVKPKQDMQIWIKFANLCRKSGRMGLAQKALNSLLEEGGDPDYPNTARAPPPVVYAQLKYMWATGSQRDALRHLISFTSRVAHDLGLDPSNMIAQNVSQTGPYSAHHIDDYTKLLARCFLKQGEWRVQLQPNWRKENPDTVLGSYLLATHFDNTWYKAWHNWALANFDVISLATARAKNNTSDMSNGHDRIEEIAENDEGKHDNSSSHDPIVMGVDSAQAASVHYPAELIQRHVVPAIKGFFHSISLSGSNSLQDTLRLLTLWFTFGGIPEAAQAMHEGFNWIKIDNWLEVVPQLITRIHQPNQTVSKSLLSLLSDLGRAHPQALVYPLTVAIKSESVSRQKAALSIIEKMRIHSSVLVDQAELVSHELIRVAVLWHELWYEGLEDASRQFFGEHNTEKMFSTLEPLHEMLKRGPETLRELSFQNSYGRDLNDAYEWVMNYKRSKDITNLNQAWDIYYNVFRRITRQLPQLQTLELQHVSPKLMAAHDLSLAVPGTYQPGKEVVKISYFEPIFYIISSKQRPRKLSVKGCDGKDYQYLLKGHEDIRQDNLVMQLFGLVNTLLQNDPECFRRHLDIQRYATIPLSPKSGLLGWVYNSDTFHVLIREHREARKIPLNIEHRIMLQMAPDYDTLTLLQKVEVFTYALDNTKGEDLYKVLWLKSRSSESWLERRTTYNRSLAVMSMVGYILGLGDRHPSNLMLDRITGKVVHIDFGDCFEAAILREKYPEKVPFRLTRMLTYAMEVSGIEGSFRITCENVMRVLRDNKESLMAILEAFAYDPLINWGFDLPTQAIAEQTGIELPLTSPGELLRRGAISVEEAAKLALKQKAEVRNARATLVLRRITDKLTGNDFPRSRELNVPDQVEKLIQQATSVENLCQHYIGWCSFW</sequence>
<dbReference type="InterPro" id="IPR000403">
    <property type="entry name" value="PI3/4_kinase_cat_dom"/>
</dbReference>
<dbReference type="InterPro" id="IPR014009">
    <property type="entry name" value="PIK_FAT"/>
</dbReference>
<dbReference type="FunFam" id="1.20.120.150:FF:000001">
    <property type="entry name" value="Serine/threonine-protein kinase TOR"/>
    <property type="match status" value="1"/>
</dbReference>
<dbReference type="FunFam" id="1.10.1070.11:FF:000020">
    <property type="entry name" value="Serine/threonine-protein kinase TOR"/>
    <property type="match status" value="1"/>
</dbReference>
<dbReference type="FunFam" id="1.25.10.10:FF:000601">
    <property type="entry name" value="Serine/threonine-protein kinase TOR"/>
    <property type="match status" value="1"/>
</dbReference>
<dbReference type="Pfam" id="PF02259">
    <property type="entry name" value="FAT"/>
    <property type="match status" value="1"/>
</dbReference>
<dbReference type="PANTHER" id="PTHR11139:SF9">
    <property type="entry name" value="SERINE_THREONINE-PROTEIN KINASE MTOR"/>
    <property type="match status" value="1"/>
</dbReference>
<dbReference type="GO" id="GO:0010972">
    <property type="term" value="P:negative regulation of G2/M transition of mitotic cell cycle"/>
    <property type="evidence" value="ECO:0007669"/>
    <property type="project" value="UniProtKB-ARBA"/>
</dbReference>
<keyword evidence="12" id="KW-0469">Meiosis</keyword>
<evidence type="ECO:0000256" key="12">
    <source>
        <dbReference type="ARBA" id="ARBA00023254"/>
    </source>
</evidence>
<evidence type="ECO:0000256" key="13">
    <source>
        <dbReference type="ARBA" id="ARBA00023306"/>
    </source>
</evidence>
<dbReference type="InterPro" id="IPR018936">
    <property type="entry name" value="PI3/4_kinase_CS"/>
</dbReference>
<evidence type="ECO:0000256" key="2">
    <source>
        <dbReference type="ARBA" id="ARBA00011031"/>
    </source>
</evidence>
<organism evidence="22 23">
    <name type="scientific">Lachancea mirantina</name>
    <dbReference type="NCBI Taxonomy" id="1230905"/>
    <lineage>
        <taxon>Eukaryota</taxon>
        <taxon>Fungi</taxon>
        <taxon>Dikarya</taxon>
        <taxon>Ascomycota</taxon>
        <taxon>Saccharomycotina</taxon>
        <taxon>Saccharomycetes</taxon>
        <taxon>Saccharomycetales</taxon>
        <taxon>Saccharomycetaceae</taxon>
        <taxon>Lachancea</taxon>
    </lineage>
</organism>
<dbReference type="GO" id="GO:0004674">
    <property type="term" value="F:protein serine/threonine kinase activity"/>
    <property type="evidence" value="ECO:0007669"/>
    <property type="project" value="UniProtKB-KW"/>
</dbReference>
<dbReference type="GO" id="GO:0031932">
    <property type="term" value="C:TORC2 complex"/>
    <property type="evidence" value="ECO:0007669"/>
    <property type="project" value="TreeGrafter"/>
</dbReference>
<evidence type="ECO:0000313" key="22">
    <source>
        <dbReference type="EMBL" id="SCV00133.1"/>
    </source>
</evidence>
<feature type="compositionally biased region" description="Basic and acidic residues" evidence="18">
    <location>
        <begin position="1"/>
        <end position="10"/>
    </location>
</feature>
<dbReference type="PANTHER" id="PTHR11139">
    <property type="entry name" value="ATAXIA TELANGIECTASIA MUTATED ATM -RELATED"/>
    <property type="match status" value="1"/>
</dbReference>
<evidence type="ECO:0000259" key="19">
    <source>
        <dbReference type="PROSITE" id="PS50290"/>
    </source>
</evidence>
<dbReference type="GO" id="GO:0000785">
    <property type="term" value="C:chromatin"/>
    <property type="evidence" value="ECO:0007669"/>
    <property type="project" value="UniProtKB-ARBA"/>
</dbReference>
<dbReference type="InterPro" id="IPR036940">
    <property type="entry name" value="PI3/4_kinase_cat_sf"/>
</dbReference>
<dbReference type="InterPro" id="IPR026683">
    <property type="entry name" value="TOR_cat"/>
</dbReference>
<evidence type="ECO:0000256" key="10">
    <source>
        <dbReference type="ARBA" id="ARBA00022840"/>
    </source>
</evidence>
<evidence type="ECO:0000256" key="14">
    <source>
        <dbReference type="ARBA" id="ARBA00029427"/>
    </source>
</evidence>
<dbReference type="PROSITE" id="PS51189">
    <property type="entry name" value="FAT"/>
    <property type="match status" value="1"/>
</dbReference>
<keyword evidence="6 17" id="KW-0808">Transferase</keyword>
<dbReference type="PROSITE" id="PS00916">
    <property type="entry name" value="PI3_4_KINASE_2"/>
    <property type="match status" value="1"/>
</dbReference>
<feature type="region of interest" description="Disordered" evidence="18">
    <location>
        <begin position="1"/>
        <end position="25"/>
    </location>
</feature>
<feature type="domain" description="PI3K/PI4K catalytic" evidence="19">
    <location>
        <begin position="2100"/>
        <end position="2415"/>
    </location>
</feature>
<dbReference type="Pfam" id="PF23593">
    <property type="entry name" value="HEAT_ATR"/>
    <property type="match status" value="1"/>
</dbReference>
<dbReference type="GO" id="GO:0042254">
    <property type="term" value="P:ribosome biogenesis"/>
    <property type="evidence" value="ECO:0007669"/>
    <property type="project" value="UniProtKB-ARBA"/>
</dbReference>
<dbReference type="EC" id="2.7.11.1" evidence="17"/>
<evidence type="ECO:0000256" key="16">
    <source>
        <dbReference type="ARBA" id="ARBA00048679"/>
    </source>
</evidence>
<dbReference type="Pfam" id="PF11865">
    <property type="entry name" value="mTOR_dom"/>
    <property type="match status" value="1"/>
</dbReference>
<keyword evidence="3" id="KW-1003">Cell membrane</keyword>
<dbReference type="SMART" id="SM00146">
    <property type="entry name" value="PI3Kc"/>
    <property type="match status" value="1"/>
</dbReference>
<protein>
    <recommendedName>
        <fullName evidence="17">Serine/threonine-protein kinase TOR</fullName>
        <ecNumber evidence="17">2.7.11.1</ecNumber>
    </recommendedName>
</protein>
<dbReference type="PROSITE" id="PS51190">
    <property type="entry name" value="FATC"/>
    <property type="match status" value="1"/>
</dbReference>
<dbReference type="InterPro" id="IPR024585">
    <property type="entry name" value="mTOR_dom"/>
</dbReference>
<dbReference type="SMART" id="SM01343">
    <property type="entry name" value="FATC"/>
    <property type="match status" value="1"/>
</dbReference>
<dbReference type="InterPro" id="IPR057564">
    <property type="entry name" value="HEAT_ATR"/>
</dbReference>
<proteinExistence type="inferred from homology"/>
<dbReference type="InterPro" id="IPR036738">
    <property type="entry name" value="FRB_sf"/>
</dbReference>
<dbReference type="Gene3D" id="1.25.40.10">
    <property type="entry name" value="Tetratricopeptide repeat domain"/>
    <property type="match status" value="1"/>
</dbReference>
<evidence type="ECO:0000256" key="7">
    <source>
        <dbReference type="ARBA" id="ARBA00022737"/>
    </source>
</evidence>
<dbReference type="STRING" id="1230905.A0A1G4K867"/>
<dbReference type="SUPFAM" id="SSF48371">
    <property type="entry name" value="ARM repeat"/>
    <property type="match status" value="1"/>
</dbReference>
<dbReference type="SUPFAM" id="SSF56112">
    <property type="entry name" value="Protein kinase-like (PK-like)"/>
    <property type="match status" value="1"/>
</dbReference>
<dbReference type="Proteomes" id="UP000191024">
    <property type="component" value="Chromosome G"/>
</dbReference>